<reference evidence="2 3" key="1">
    <citation type="submission" date="2018-05" db="EMBL/GenBank/DDBJ databases">
        <title>Genomic Encyclopedia of Type Strains, Phase III (KMG-III): the genomes of soil and plant-associated and newly described type strains.</title>
        <authorList>
            <person name="Whitman W."/>
        </authorList>
    </citation>
    <scope>NUCLEOTIDE SEQUENCE [LARGE SCALE GENOMIC DNA]</scope>
    <source>
        <strain evidence="2 3">CECT 5696</strain>
    </source>
</reference>
<comment type="caution">
    <text evidence="2">The sequence shown here is derived from an EMBL/GenBank/DDBJ whole genome shotgun (WGS) entry which is preliminary data.</text>
</comment>
<dbReference type="AlphaFoldDB" id="A0A2V2YUQ6"/>
<keyword evidence="1" id="KW-0812">Transmembrane</keyword>
<dbReference type="RefSeq" id="WP_110043885.1">
    <property type="nucleotide sequence ID" value="NZ_CP054612.1"/>
</dbReference>
<evidence type="ECO:0000313" key="3">
    <source>
        <dbReference type="Proteomes" id="UP000246635"/>
    </source>
</evidence>
<keyword evidence="3" id="KW-1185">Reference proteome</keyword>
<dbReference type="EMBL" id="QGTQ01000006">
    <property type="protein sequence ID" value="PWW04766.1"/>
    <property type="molecule type" value="Genomic_DNA"/>
</dbReference>
<proteinExistence type="predicted"/>
<feature type="transmembrane region" description="Helical" evidence="1">
    <location>
        <begin position="33"/>
        <end position="53"/>
    </location>
</feature>
<evidence type="ECO:0000313" key="2">
    <source>
        <dbReference type="EMBL" id="PWW04766.1"/>
    </source>
</evidence>
<evidence type="ECO:0000256" key="1">
    <source>
        <dbReference type="SAM" id="Phobius"/>
    </source>
</evidence>
<gene>
    <name evidence="2" type="ORF">DFQ01_10649</name>
</gene>
<organism evidence="2 3">
    <name type="scientific">Paenibacillus cellulosilyticus</name>
    <dbReference type="NCBI Taxonomy" id="375489"/>
    <lineage>
        <taxon>Bacteria</taxon>
        <taxon>Bacillati</taxon>
        <taxon>Bacillota</taxon>
        <taxon>Bacilli</taxon>
        <taxon>Bacillales</taxon>
        <taxon>Paenibacillaceae</taxon>
        <taxon>Paenibacillus</taxon>
    </lineage>
</organism>
<keyword evidence="1" id="KW-0472">Membrane</keyword>
<name>A0A2V2YUQ6_9BACL</name>
<accession>A0A2V2YUQ6</accession>
<protein>
    <submittedName>
        <fullName evidence="2">Uncharacterized protein</fullName>
    </submittedName>
</protein>
<keyword evidence="1" id="KW-1133">Transmembrane helix</keyword>
<sequence length="72" mass="7897">MIVVSILGILLFTAAILWVELRNCKQKKSRKVVTGITLLSAALAITLLFNPHLPGPTQLMSVMFGRFDKTLG</sequence>
<feature type="transmembrane region" description="Helical" evidence="1">
    <location>
        <begin position="6"/>
        <end position="21"/>
    </location>
</feature>
<dbReference type="Proteomes" id="UP000246635">
    <property type="component" value="Unassembled WGS sequence"/>
</dbReference>